<dbReference type="CDD" id="cd00093">
    <property type="entry name" value="HTH_XRE"/>
    <property type="match status" value="1"/>
</dbReference>
<reference evidence="3" key="2">
    <citation type="journal article" date="2021" name="Data Brief">
        <title>Draft genome sequence data of the facultative, thermophilic, xylanolytic bacterium Paenibacillus sp. strain DA-C8.</title>
        <authorList>
            <person name="Chhe C."/>
            <person name="Uke A."/>
            <person name="Baramee S."/>
            <person name="Ungkulpasvich U."/>
            <person name="Tachaapaikoon C."/>
            <person name="Pason P."/>
            <person name="Waeonukul R."/>
            <person name="Ratanakhanokchai K."/>
            <person name="Kosugi A."/>
        </authorList>
    </citation>
    <scope>NUCLEOTIDE SEQUENCE</scope>
    <source>
        <strain evidence="3">DA-C8</strain>
    </source>
</reference>
<organism evidence="3 4">
    <name type="scientific">Insulibacter thermoxylanivorax</name>
    <dbReference type="NCBI Taxonomy" id="2749268"/>
    <lineage>
        <taxon>Bacteria</taxon>
        <taxon>Bacillati</taxon>
        <taxon>Bacillota</taxon>
        <taxon>Bacilli</taxon>
        <taxon>Bacillales</taxon>
        <taxon>Paenibacillaceae</taxon>
        <taxon>Insulibacter</taxon>
    </lineage>
</organism>
<reference evidence="3" key="1">
    <citation type="submission" date="2020-08" db="EMBL/GenBank/DDBJ databases">
        <authorList>
            <person name="Uke A."/>
            <person name="Chhe C."/>
            <person name="Baramee S."/>
            <person name="Kosugi A."/>
        </authorList>
    </citation>
    <scope>NUCLEOTIDE SEQUENCE</scope>
    <source>
        <strain evidence="3">DA-C8</strain>
    </source>
</reference>
<dbReference type="AlphaFoldDB" id="A0A916QB74"/>
<keyword evidence="1" id="KW-0238">DNA-binding</keyword>
<name>A0A916QB74_9BACL</name>
<dbReference type="GO" id="GO:0003677">
    <property type="term" value="F:DNA binding"/>
    <property type="evidence" value="ECO:0007669"/>
    <property type="project" value="UniProtKB-KW"/>
</dbReference>
<dbReference type="PROSITE" id="PS50943">
    <property type="entry name" value="HTH_CROC1"/>
    <property type="match status" value="1"/>
</dbReference>
<evidence type="ECO:0000313" key="4">
    <source>
        <dbReference type="Proteomes" id="UP000654993"/>
    </source>
</evidence>
<feature type="domain" description="HTH cro/C1-type" evidence="2">
    <location>
        <begin position="8"/>
        <end position="62"/>
    </location>
</feature>
<dbReference type="InterPro" id="IPR010982">
    <property type="entry name" value="Lambda_DNA-bd_dom_sf"/>
</dbReference>
<dbReference type="InterPro" id="IPR001387">
    <property type="entry name" value="Cro/C1-type_HTH"/>
</dbReference>
<keyword evidence="4" id="KW-1185">Reference proteome</keyword>
<protein>
    <recommendedName>
        <fullName evidence="2">HTH cro/C1-type domain-containing protein</fullName>
    </recommendedName>
</protein>
<dbReference type="Pfam" id="PF01381">
    <property type="entry name" value="HTH_3"/>
    <property type="match status" value="1"/>
</dbReference>
<dbReference type="Gene3D" id="1.10.260.40">
    <property type="entry name" value="lambda repressor-like DNA-binding domains"/>
    <property type="match status" value="1"/>
</dbReference>
<sequence length="132" mass="15333">MKVTGHRIRALRERKGLTQIQLAAMLHINNSVLSRIESGRRPIDDELLIRCADLFNTSADYLLGRVDRVEETHTTYHTEQQSREQQFWEKLRRTAFFDGDKELSDEEKELMMESLMNAALNAKKLISRTAKG</sequence>
<accession>A0A916QB74</accession>
<dbReference type="PANTHER" id="PTHR46558">
    <property type="entry name" value="TRACRIPTIONAL REGULATORY PROTEIN-RELATED-RELATED"/>
    <property type="match status" value="1"/>
</dbReference>
<dbReference type="EMBL" id="BMAQ01000005">
    <property type="protein sequence ID" value="GFR37532.1"/>
    <property type="molecule type" value="Genomic_DNA"/>
</dbReference>
<dbReference type="SUPFAM" id="SSF47413">
    <property type="entry name" value="lambda repressor-like DNA-binding domains"/>
    <property type="match status" value="1"/>
</dbReference>
<dbReference type="PANTHER" id="PTHR46558:SF11">
    <property type="entry name" value="HTH-TYPE TRANSCRIPTIONAL REGULATOR XRE"/>
    <property type="match status" value="1"/>
</dbReference>
<dbReference type="Proteomes" id="UP000654993">
    <property type="component" value="Unassembled WGS sequence"/>
</dbReference>
<dbReference type="RefSeq" id="WP_200965801.1">
    <property type="nucleotide sequence ID" value="NZ_BMAQ01000005.1"/>
</dbReference>
<proteinExistence type="predicted"/>
<evidence type="ECO:0000313" key="3">
    <source>
        <dbReference type="EMBL" id="GFR37532.1"/>
    </source>
</evidence>
<gene>
    <name evidence="3" type="ORF">PRECH8_08280</name>
</gene>
<evidence type="ECO:0000259" key="2">
    <source>
        <dbReference type="PROSITE" id="PS50943"/>
    </source>
</evidence>
<comment type="caution">
    <text evidence="3">The sequence shown here is derived from an EMBL/GenBank/DDBJ whole genome shotgun (WGS) entry which is preliminary data.</text>
</comment>
<dbReference type="SMART" id="SM00530">
    <property type="entry name" value="HTH_XRE"/>
    <property type="match status" value="1"/>
</dbReference>
<evidence type="ECO:0000256" key="1">
    <source>
        <dbReference type="ARBA" id="ARBA00023125"/>
    </source>
</evidence>